<keyword evidence="3" id="KW-1185">Reference proteome</keyword>
<feature type="region of interest" description="Disordered" evidence="1">
    <location>
        <begin position="1"/>
        <end position="30"/>
    </location>
</feature>
<protein>
    <recommendedName>
        <fullName evidence="4">Transcriptional regulator</fullName>
    </recommendedName>
</protein>
<name>A0ABN1ESC4_9PROT</name>
<dbReference type="Proteomes" id="UP001499951">
    <property type="component" value="Unassembled WGS sequence"/>
</dbReference>
<evidence type="ECO:0000313" key="3">
    <source>
        <dbReference type="Proteomes" id="UP001499951"/>
    </source>
</evidence>
<evidence type="ECO:0000313" key="2">
    <source>
        <dbReference type="EMBL" id="GAA0573249.1"/>
    </source>
</evidence>
<evidence type="ECO:0000256" key="1">
    <source>
        <dbReference type="SAM" id="MobiDB-lite"/>
    </source>
</evidence>
<proteinExistence type="predicted"/>
<gene>
    <name evidence="2" type="ORF">GCM10008942_22440</name>
</gene>
<reference evidence="2 3" key="1">
    <citation type="journal article" date="2019" name="Int. J. Syst. Evol. Microbiol.">
        <title>The Global Catalogue of Microorganisms (GCM) 10K type strain sequencing project: providing services to taxonomists for standard genome sequencing and annotation.</title>
        <authorList>
            <consortium name="The Broad Institute Genomics Platform"/>
            <consortium name="The Broad Institute Genome Sequencing Center for Infectious Disease"/>
            <person name="Wu L."/>
            <person name="Ma J."/>
        </authorList>
    </citation>
    <scope>NUCLEOTIDE SEQUENCE [LARGE SCALE GENOMIC DNA]</scope>
    <source>
        <strain evidence="2 3">JCM 15089</strain>
    </source>
</reference>
<dbReference type="RefSeq" id="WP_166933916.1">
    <property type="nucleotide sequence ID" value="NZ_BAAADD010000005.1"/>
</dbReference>
<sequence length="85" mass="9342">MSDNGTNPPHKKRATARLNAQDKFAASERRDMEVRKEIQQQQAAAAAKTVKLRALRLAKEEADRLAAASATPLNPKKKKSSSQNT</sequence>
<comment type="caution">
    <text evidence="2">The sequence shown here is derived from an EMBL/GenBank/DDBJ whole genome shotgun (WGS) entry which is preliminary data.</text>
</comment>
<organism evidence="2 3">
    <name type="scientific">Rhizomicrobium electricum</name>
    <dbReference type="NCBI Taxonomy" id="480070"/>
    <lineage>
        <taxon>Bacteria</taxon>
        <taxon>Pseudomonadati</taxon>
        <taxon>Pseudomonadota</taxon>
        <taxon>Alphaproteobacteria</taxon>
        <taxon>Micropepsales</taxon>
        <taxon>Micropepsaceae</taxon>
        <taxon>Rhizomicrobium</taxon>
    </lineage>
</organism>
<evidence type="ECO:0008006" key="4">
    <source>
        <dbReference type="Google" id="ProtNLM"/>
    </source>
</evidence>
<dbReference type="EMBL" id="BAAADD010000005">
    <property type="protein sequence ID" value="GAA0573249.1"/>
    <property type="molecule type" value="Genomic_DNA"/>
</dbReference>
<feature type="region of interest" description="Disordered" evidence="1">
    <location>
        <begin position="61"/>
        <end position="85"/>
    </location>
</feature>
<accession>A0ABN1ESC4</accession>
<feature type="compositionally biased region" description="Basic residues" evidence="1">
    <location>
        <begin position="75"/>
        <end position="85"/>
    </location>
</feature>